<dbReference type="Proteomes" id="UP001595539">
    <property type="component" value="Unassembled WGS sequence"/>
</dbReference>
<keyword evidence="2 5" id="KW-0812">Transmembrane</keyword>
<keyword evidence="3 5" id="KW-1133">Transmembrane helix</keyword>
<evidence type="ECO:0000313" key="8">
    <source>
        <dbReference type="EMBL" id="MFC3629288.1"/>
    </source>
</evidence>
<dbReference type="PROSITE" id="PS01130">
    <property type="entry name" value="SLC26A"/>
    <property type="match status" value="1"/>
</dbReference>
<evidence type="ECO:0000256" key="3">
    <source>
        <dbReference type="ARBA" id="ARBA00022989"/>
    </source>
</evidence>
<feature type="transmembrane region" description="Helical" evidence="5">
    <location>
        <begin position="20"/>
        <end position="38"/>
    </location>
</feature>
<feature type="transmembrane region" description="Helical" evidence="5">
    <location>
        <begin position="347"/>
        <end position="364"/>
    </location>
</feature>
<feature type="transmembrane region" description="Helical" evidence="5">
    <location>
        <begin position="217"/>
        <end position="238"/>
    </location>
</feature>
<name>A0ABV7U2Z3_9RHOB</name>
<feature type="transmembrane region" description="Helical" evidence="5">
    <location>
        <begin position="90"/>
        <end position="108"/>
    </location>
</feature>
<keyword evidence="9" id="KW-1185">Reference proteome</keyword>
<dbReference type="InterPro" id="IPR002645">
    <property type="entry name" value="STAS_dom"/>
</dbReference>
<evidence type="ECO:0000313" key="9">
    <source>
        <dbReference type="Proteomes" id="UP001595539"/>
    </source>
</evidence>
<feature type="domain" description="STAS" evidence="7">
    <location>
        <begin position="398"/>
        <end position="461"/>
    </location>
</feature>
<dbReference type="CDD" id="cd07042">
    <property type="entry name" value="STAS_SulP_like_sulfate_transporter"/>
    <property type="match status" value="1"/>
</dbReference>
<dbReference type="PANTHER" id="PTHR43310">
    <property type="entry name" value="SULFATE TRANSPORTER YBAR-RELATED"/>
    <property type="match status" value="1"/>
</dbReference>
<evidence type="ECO:0000259" key="6">
    <source>
        <dbReference type="Pfam" id="PF00916"/>
    </source>
</evidence>
<evidence type="ECO:0000256" key="5">
    <source>
        <dbReference type="SAM" id="Phobius"/>
    </source>
</evidence>
<sequence length="481" mass="50275">MIITRHYLRQWRDNPVREILAGAVATFALIPEVIAFSFTAGIDPAVGLYASFVISIVIALFGGRPAMISAAAGSVALVVAPLVRDHGMEHLFAAGLLAGLFQILFGFARLSTLMRYVSNSVRTGFVNALAILIFAAQLPHVLNAGPGGHAVIAAGLGVIYLAPRVTTRIPAPLICVVLLTAACSTLGLAVPRVSDLGMMPDGLPVFHIPDVPWDLDLLGIVFAPALAIAMVGLLESLMTAGVVDDQTGTPSDKNAEARGLGLANIAASLFGGIAGCGMIGQTVSNVKYGGRGRLSTMAAGGLLLLLMVAAGGLIGRVPVAALVAIMITVSIDTLDWGSLKRLRSTPMLSNLVMLATVAVTILSHNLSLGVLVGVLMSGVFFAAKVAAMQHVRREGNHYFVEGQIFFASAEAFVEAFDPIHHDGPVTIDLSRATLWDITAMAAVEKVRDRFLRHDLPVTVRGLTADAPGALRPVDALPKTAP</sequence>
<dbReference type="PANTHER" id="PTHR43310:SF1">
    <property type="entry name" value="SULFATE TRANSPORTER YBAR-RELATED"/>
    <property type="match status" value="1"/>
</dbReference>
<dbReference type="EMBL" id="JBHRXY010000004">
    <property type="protein sequence ID" value="MFC3629288.1"/>
    <property type="molecule type" value="Genomic_DNA"/>
</dbReference>
<evidence type="ECO:0000256" key="1">
    <source>
        <dbReference type="ARBA" id="ARBA00004141"/>
    </source>
</evidence>
<dbReference type="InterPro" id="IPR018045">
    <property type="entry name" value="S04_transporter_CS"/>
</dbReference>
<feature type="transmembrane region" description="Helical" evidence="5">
    <location>
        <begin position="169"/>
        <end position="190"/>
    </location>
</feature>
<dbReference type="RefSeq" id="WP_377760782.1">
    <property type="nucleotide sequence ID" value="NZ_JBHRXY010000004.1"/>
</dbReference>
<proteinExistence type="predicted"/>
<comment type="caution">
    <text evidence="8">The sequence shown here is derived from an EMBL/GenBank/DDBJ whole genome shotgun (WGS) entry which is preliminary data.</text>
</comment>
<dbReference type="SUPFAM" id="SSF52091">
    <property type="entry name" value="SpoIIaa-like"/>
    <property type="match status" value="1"/>
</dbReference>
<keyword evidence="4 5" id="KW-0472">Membrane</keyword>
<accession>A0ABV7U2Z3</accession>
<feature type="transmembrane region" description="Helical" evidence="5">
    <location>
        <begin position="144"/>
        <end position="162"/>
    </location>
</feature>
<protein>
    <submittedName>
        <fullName evidence="8">SulP family inorganic anion transporter</fullName>
    </submittedName>
</protein>
<feature type="transmembrane region" description="Helical" evidence="5">
    <location>
        <begin position="300"/>
        <end position="327"/>
    </location>
</feature>
<feature type="transmembrane region" description="Helical" evidence="5">
    <location>
        <begin position="259"/>
        <end position="280"/>
    </location>
</feature>
<dbReference type="Gene3D" id="3.30.750.24">
    <property type="entry name" value="STAS domain"/>
    <property type="match status" value="1"/>
</dbReference>
<evidence type="ECO:0000259" key="7">
    <source>
        <dbReference type="Pfam" id="PF01740"/>
    </source>
</evidence>
<organism evidence="8 9">
    <name type="scientific">Paracoccus angustae</name>
    <dbReference type="NCBI Taxonomy" id="1671480"/>
    <lineage>
        <taxon>Bacteria</taxon>
        <taxon>Pseudomonadati</taxon>
        <taxon>Pseudomonadota</taxon>
        <taxon>Alphaproteobacteria</taxon>
        <taxon>Rhodobacterales</taxon>
        <taxon>Paracoccaceae</taxon>
        <taxon>Paracoccus</taxon>
    </lineage>
</organism>
<dbReference type="InterPro" id="IPR052706">
    <property type="entry name" value="Membrane-Transporter-like"/>
</dbReference>
<feature type="domain" description="SLC26A/SulP transporter" evidence="6">
    <location>
        <begin position="18"/>
        <end position="143"/>
    </location>
</feature>
<evidence type="ECO:0000256" key="4">
    <source>
        <dbReference type="ARBA" id="ARBA00023136"/>
    </source>
</evidence>
<evidence type="ECO:0000256" key="2">
    <source>
        <dbReference type="ARBA" id="ARBA00022692"/>
    </source>
</evidence>
<reference evidence="9" key="1">
    <citation type="journal article" date="2019" name="Int. J. Syst. Evol. Microbiol.">
        <title>The Global Catalogue of Microorganisms (GCM) 10K type strain sequencing project: providing services to taxonomists for standard genome sequencing and annotation.</title>
        <authorList>
            <consortium name="The Broad Institute Genomics Platform"/>
            <consortium name="The Broad Institute Genome Sequencing Center for Infectious Disease"/>
            <person name="Wu L."/>
            <person name="Ma J."/>
        </authorList>
    </citation>
    <scope>NUCLEOTIDE SEQUENCE [LARGE SCALE GENOMIC DNA]</scope>
    <source>
        <strain evidence="9">KCTC 42473</strain>
    </source>
</reference>
<feature type="domain" description="SLC26A/SulP transporter" evidence="6">
    <location>
        <begin position="165"/>
        <end position="356"/>
    </location>
</feature>
<dbReference type="InterPro" id="IPR036513">
    <property type="entry name" value="STAS_dom_sf"/>
</dbReference>
<comment type="subcellular location">
    <subcellularLocation>
        <location evidence="1">Membrane</location>
        <topology evidence="1">Multi-pass membrane protein</topology>
    </subcellularLocation>
</comment>
<dbReference type="InterPro" id="IPR011547">
    <property type="entry name" value="SLC26A/SulP_dom"/>
</dbReference>
<feature type="transmembrane region" description="Helical" evidence="5">
    <location>
        <begin position="66"/>
        <end position="84"/>
    </location>
</feature>
<gene>
    <name evidence="8" type="ORF">ACFOM8_07495</name>
</gene>
<dbReference type="Pfam" id="PF01740">
    <property type="entry name" value="STAS"/>
    <property type="match status" value="1"/>
</dbReference>
<dbReference type="Pfam" id="PF00916">
    <property type="entry name" value="Sulfate_transp"/>
    <property type="match status" value="2"/>
</dbReference>